<proteinExistence type="predicted"/>
<keyword evidence="2" id="KW-1133">Transmembrane helix</keyword>
<feature type="region of interest" description="Disordered" evidence="1">
    <location>
        <begin position="30"/>
        <end position="121"/>
    </location>
</feature>
<organism evidence="4 5">
    <name type="scientific">Diaphorina citri</name>
    <name type="common">Asian citrus psyllid</name>
    <dbReference type="NCBI Taxonomy" id="121845"/>
    <lineage>
        <taxon>Eukaryota</taxon>
        <taxon>Metazoa</taxon>
        <taxon>Ecdysozoa</taxon>
        <taxon>Arthropoda</taxon>
        <taxon>Hexapoda</taxon>
        <taxon>Insecta</taxon>
        <taxon>Pterygota</taxon>
        <taxon>Neoptera</taxon>
        <taxon>Paraneoptera</taxon>
        <taxon>Hemiptera</taxon>
        <taxon>Sternorrhyncha</taxon>
        <taxon>Psylloidea</taxon>
        <taxon>Psyllidae</taxon>
        <taxon>Diaphorininae</taxon>
        <taxon>Diaphorina</taxon>
    </lineage>
</organism>
<feature type="compositionally biased region" description="Basic and acidic residues" evidence="1">
    <location>
        <begin position="110"/>
        <end position="120"/>
    </location>
</feature>
<dbReference type="KEGG" id="dci:103510270"/>
<gene>
    <name evidence="5" type="primary">LOC103510270</name>
</gene>
<feature type="compositionally biased region" description="Acidic residues" evidence="1">
    <location>
        <begin position="64"/>
        <end position="80"/>
    </location>
</feature>
<dbReference type="RefSeq" id="XP_008473141.1">
    <property type="nucleotide sequence ID" value="XM_008474919.3"/>
</dbReference>
<evidence type="ECO:0000256" key="2">
    <source>
        <dbReference type="SAM" id="Phobius"/>
    </source>
</evidence>
<keyword evidence="4" id="KW-1185">Reference proteome</keyword>
<dbReference type="Proteomes" id="UP000079169">
    <property type="component" value="Unplaced"/>
</dbReference>
<evidence type="ECO:0000313" key="4">
    <source>
        <dbReference type="Proteomes" id="UP000079169"/>
    </source>
</evidence>
<keyword evidence="2" id="KW-0472">Membrane</keyword>
<evidence type="ECO:0000313" key="5">
    <source>
        <dbReference type="RefSeq" id="XP_008473141.1"/>
    </source>
</evidence>
<protein>
    <submittedName>
        <fullName evidence="5">Uncharacterized protein LOC103510270 isoform X1</fullName>
    </submittedName>
</protein>
<feature type="chain" id="PRO_5010479078" evidence="3">
    <location>
        <begin position="27"/>
        <end position="161"/>
    </location>
</feature>
<accession>A0A1S3D2R1</accession>
<keyword evidence="2" id="KW-0812">Transmembrane</keyword>
<name>A0A1S3D2R1_DIACI</name>
<sequence length="161" mass="17702">MFGNILGMKWSLYMVMLVCLFQTVCLQGHHSHHPRVTHPDDSKEEHSLTVNKTRNLKPITPDPLDGDLEEEEEDEGDQETTIEPTPKSYRQLTGNKTTTPSPGPGPNPEPDNKTNKKKEGGSSTTVIVIILVVVVVLIGAGVGGYFGYQYWKKKQAAAEGS</sequence>
<feature type="compositionally biased region" description="Basic and acidic residues" evidence="1">
    <location>
        <begin position="37"/>
        <end position="47"/>
    </location>
</feature>
<feature type="compositionally biased region" description="Polar residues" evidence="1">
    <location>
        <begin position="81"/>
        <end position="92"/>
    </location>
</feature>
<dbReference type="GeneID" id="103510270"/>
<evidence type="ECO:0000256" key="3">
    <source>
        <dbReference type="SAM" id="SignalP"/>
    </source>
</evidence>
<dbReference type="AlphaFoldDB" id="A0A1S3D2R1"/>
<feature type="transmembrane region" description="Helical" evidence="2">
    <location>
        <begin position="126"/>
        <end position="148"/>
    </location>
</feature>
<evidence type="ECO:0000256" key="1">
    <source>
        <dbReference type="SAM" id="MobiDB-lite"/>
    </source>
</evidence>
<keyword evidence="3" id="KW-0732">Signal</keyword>
<feature type="signal peptide" evidence="3">
    <location>
        <begin position="1"/>
        <end position="26"/>
    </location>
</feature>
<reference evidence="5" key="1">
    <citation type="submission" date="2025-08" db="UniProtKB">
        <authorList>
            <consortium name="RefSeq"/>
        </authorList>
    </citation>
    <scope>IDENTIFICATION</scope>
</reference>
<dbReference type="PaxDb" id="121845-A0A1S3D2R1"/>